<dbReference type="Gene3D" id="2.60.40.2440">
    <property type="entry name" value="Carbohydrate binding type-21 domain"/>
    <property type="match status" value="1"/>
</dbReference>
<dbReference type="Proteomes" id="UP000183365">
    <property type="component" value="Unassembled WGS sequence"/>
</dbReference>
<dbReference type="InterPro" id="IPR050782">
    <property type="entry name" value="PP1_regulatory_subunit_3"/>
</dbReference>
<dbReference type="PROSITE" id="PS51159">
    <property type="entry name" value="CBM21"/>
    <property type="match status" value="1"/>
</dbReference>
<evidence type="ECO:0000259" key="2">
    <source>
        <dbReference type="PROSITE" id="PS51159"/>
    </source>
</evidence>
<dbReference type="GO" id="GO:0000164">
    <property type="term" value="C:protein phosphatase type 1 complex"/>
    <property type="evidence" value="ECO:0007669"/>
    <property type="project" value="TreeGrafter"/>
</dbReference>
<dbReference type="VEuPathDB" id="FungiDB:HGUI_01443"/>
<dbReference type="GO" id="GO:0008157">
    <property type="term" value="F:protein phosphatase 1 binding"/>
    <property type="evidence" value="ECO:0007669"/>
    <property type="project" value="TreeGrafter"/>
</dbReference>
<sequence>MTTLSKDNPKPKSILKSHHFFTYPVGTKDTLTTTSYTLLDSQFSDDLKSLDSYVSRNNMHDKFHHFIESINDKDALKTIVSSNSSIISSSYNKHHHVKSVRFASDNNLVRVKTYSTLDQPCIISSNQAKSSKDEIYTNKHNGSKEFIGNNVKYCLREYYIDEQNKKRSMKMKKLQMKNNKEFLKLRQKSLESDKEFINGNSDIYKLLKRKVDSEESDAVRQDEDIGTDTEDYNDLIDSDEESDDFEDEGLNFKNLSKLTISDTNFSNLKQWETPSNKGKTTNNNLFDLKKLNISYYSKNRHQSLTDLKHFDKIPDPFSSRDIDKFVSSSLDNINILNKHKDSFNNKDLSPMSNNLSHYTVILDSNFNYQQNLMHAYPWQFNSETIQVKNVYVSQSHNQLIVYLSVENLAFEKDIKLKYTFDNWNKIYYAEGKYENQINSKYDEFKCVIDIPLSPNNKETITEINFCCSYKVNSMVYYDNNNYHNFKLILKTTKKINYQSETNSQTSSSVNKSMVKPPNTPEKVNLTRSFEKSKKFYNTSPWKNIYKQDSVTKIFNDVKNECSKSINVHEQPNIQELVGDNKPVLNTIPIIRRQSDANDFNLWKSEMKDGNFFLQNLSDCTSDSLLTSDDYDIGGLSPKSNKNLLKLGASFDLDGTSSPNKHDNLKNNFGNYNTISKNISFDEFNQSVEPRMNIPDIKEFINDGKNDEVYANLIKNYCFFTSEKETGLKNEGVLNQRLNKTDEYSKSSSCTIKAPIKLVDDLTINSLNMNCATSRPSS</sequence>
<dbReference type="PANTHER" id="PTHR12307:SF51">
    <property type="entry name" value="SERINE_THREONINE-PROTEIN PHOSPHATASE 1 REGULATORY SUBUNIT GAC1-RELATED"/>
    <property type="match status" value="1"/>
</dbReference>
<dbReference type="GO" id="GO:0005979">
    <property type="term" value="P:regulation of glycogen biosynthetic process"/>
    <property type="evidence" value="ECO:0007669"/>
    <property type="project" value="TreeGrafter"/>
</dbReference>
<feature type="domain" description="CBM21" evidence="2">
    <location>
        <begin position="379"/>
        <end position="488"/>
    </location>
</feature>
<keyword evidence="4" id="KW-1185">Reference proteome</keyword>
<gene>
    <name evidence="3" type="ORF">HGUI_01443</name>
</gene>
<feature type="region of interest" description="Disordered" evidence="1">
    <location>
        <begin position="500"/>
        <end position="523"/>
    </location>
</feature>
<dbReference type="InterPro" id="IPR005036">
    <property type="entry name" value="CBM21_dom"/>
</dbReference>
<reference evidence="4" key="1">
    <citation type="submission" date="2016-11" db="EMBL/GenBank/DDBJ databases">
        <authorList>
            <person name="Guldener U."/>
        </authorList>
    </citation>
    <scope>NUCLEOTIDE SEQUENCE [LARGE SCALE GENOMIC DNA]</scope>
</reference>
<dbReference type="PANTHER" id="PTHR12307">
    <property type="entry name" value="PROTEIN PHOSPHATASE 1 REGULATORY SUBUNIT"/>
    <property type="match status" value="1"/>
</dbReference>
<dbReference type="InterPro" id="IPR038175">
    <property type="entry name" value="CBM21_dom_sf"/>
</dbReference>
<feature type="compositionally biased region" description="Polar residues" evidence="1">
    <location>
        <begin position="500"/>
        <end position="511"/>
    </location>
</feature>
<organism evidence="3 4">
    <name type="scientific">Hanseniaspora guilliermondii</name>
    <dbReference type="NCBI Taxonomy" id="56406"/>
    <lineage>
        <taxon>Eukaryota</taxon>
        <taxon>Fungi</taxon>
        <taxon>Dikarya</taxon>
        <taxon>Ascomycota</taxon>
        <taxon>Saccharomycotina</taxon>
        <taxon>Saccharomycetes</taxon>
        <taxon>Saccharomycodales</taxon>
        <taxon>Saccharomycodaceae</taxon>
        <taxon>Hanseniaspora</taxon>
    </lineage>
</organism>
<proteinExistence type="predicted"/>
<dbReference type="AlphaFoldDB" id="A0A1L0B2S5"/>
<evidence type="ECO:0000256" key="1">
    <source>
        <dbReference type="SAM" id="MobiDB-lite"/>
    </source>
</evidence>
<dbReference type="EMBL" id="FQNF01000020">
    <property type="protein sequence ID" value="SGZ39243.1"/>
    <property type="molecule type" value="Genomic_DNA"/>
</dbReference>
<name>A0A1L0B2S5_9ASCO</name>
<accession>A0A1L0B2S5</accession>
<evidence type="ECO:0000313" key="4">
    <source>
        <dbReference type="Proteomes" id="UP000183365"/>
    </source>
</evidence>
<evidence type="ECO:0000313" key="3">
    <source>
        <dbReference type="EMBL" id="SGZ39243.1"/>
    </source>
</evidence>
<dbReference type="GO" id="GO:2001069">
    <property type="term" value="F:glycogen binding"/>
    <property type="evidence" value="ECO:0007669"/>
    <property type="project" value="TreeGrafter"/>
</dbReference>
<dbReference type="OrthoDB" id="1881at2759"/>
<dbReference type="Pfam" id="PF03370">
    <property type="entry name" value="CBM_21"/>
    <property type="match status" value="1"/>
</dbReference>
<protein>
    <recommendedName>
        <fullName evidence="2">CBM21 domain-containing protein</fullName>
    </recommendedName>
</protein>